<keyword evidence="3" id="KW-1185">Reference proteome</keyword>
<organism evidence="2 3">
    <name type="scientific">Candidatus Trichorickettsia mobilis</name>
    <dbReference type="NCBI Taxonomy" id="1346319"/>
    <lineage>
        <taxon>Bacteria</taxon>
        <taxon>Pseudomonadati</taxon>
        <taxon>Pseudomonadota</taxon>
        <taxon>Alphaproteobacteria</taxon>
        <taxon>Rickettsiales</taxon>
        <taxon>Rickettsiaceae</taxon>
        <taxon>Rickettsieae</taxon>
        <taxon>Candidatus Trichorickettsia</taxon>
    </lineage>
</organism>
<evidence type="ECO:0000259" key="1">
    <source>
        <dbReference type="Pfam" id="PF06114"/>
    </source>
</evidence>
<sequence>MTEKINPLDILHKYYREAPVNLNGIANDFGIAVMYADLGNNVSGAIKKDSVFGGSAGYLIIVNDKHHPNRQRFTLAHEIAHFILHKDFIGDGIKDDALYRSNLSNALERQADKLGADMLMPWRLVNKLRIEYNNDTDKIAEKLQVSKEALRILLS</sequence>
<evidence type="ECO:0000313" key="3">
    <source>
        <dbReference type="Proteomes" id="UP001326613"/>
    </source>
</evidence>
<name>A0ABZ0UWL2_9RICK</name>
<dbReference type="Proteomes" id="UP001326613">
    <property type="component" value="Plasmid unnamed1"/>
</dbReference>
<proteinExistence type="predicted"/>
<geneLocation type="plasmid" evidence="2 3">
    <name>unnamed1</name>
</geneLocation>
<dbReference type="PANTHER" id="PTHR43236:SF2">
    <property type="entry name" value="BLL0069 PROTEIN"/>
    <property type="match status" value="1"/>
</dbReference>
<dbReference type="InterPro" id="IPR010359">
    <property type="entry name" value="IrrE_HExxH"/>
</dbReference>
<dbReference type="Pfam" id="PF06114">
    <property type="entry name" value="Peptidase_M78"/>
    <property type="match status" value="1"/>
</dbReference>
<dbReference type="InterPro" id="IPR052345">
    <property type="entry name" value="Rad_response_metalloprotease"/>
</dbReference>
<reference evidence="2 3" key="1">
    <citation type="submission" date="2022-10" db="EMBL/GenBank/DDBJ databases">
        <title>Host association and intracellularity evolved multiple times independently in the Rickettsiales.</title>
        <authorList>
            <person name="Castelli M."/>
            <person name="Nardi T."/>
            <person name="Gammuto L."/>
            <person name="Bellinzona G."/>
            <person name="Sabaneyeva E."/>
            <person name="Potekhin A."/>
            <person name="Serra V."/>
            <person name="Petroni G."/>
            <person name="Sassera D."/>
        </authorList>
    </citation>
    <scope>NUCLEOTIDE SEQUENCE [LARGE SCALE GENOMIC DNA]</scope>
    <source>
        <strain evidence="2 3">Kr 154-4</strain>
        <plasmid evidence="2 3">unnamed1</plasmid>
    </source>
</reference>
<accession>A0ABZ0UWL2</accession>
<gene>
    <name evidence="2" type="ORF">Trichorick_01410</name>
</gene>
<dbReference type="EMBL" id="CP112933">
    <property type="protein sequence ID" value="WPY01497.1"/>
    <property type="molecule type" value="Genomic_DNA"/>
</dbReference>
<keyword evidence="2" id="KW-0614">Plasmid</keyword>
<dbReference type="RefSeq" id="WP_323738970.1">
    <property type="nucleotide sequence ID" value="NZ_CP112933.1"/>
</dbReference>
<protein>
    <submittedName>
        <fullName evidence="2">ImmA/IrrE family metallo-endopeptidase</fullName>
    </submittedName>
</protein>
<dbReference type="PANTHER" id="PTHR43236">
    <property type="entry name" value="ANTITOXIN HIGA1"/>
    <property type="match status" value="1"/>
</dbReference>
<dbReference type="Gene3D" id="1.10.10.2910">
    <property type="match status" value="1"/>
</dbReference>
<evidence type="ECO:0000313" key="2">
    <source>
        <dbReference type="EMBL" id="WPY01497.1"/>
    </source>
</evidence>
<feature type="domain" description="IrrE N-terminal-like" evidence="1">
    <location>
        <begin position="27"/>
        <end position="152"/>
    </location>
</feature>